<dbReference type="Gene3D" id="1.10.40.60">
    <property type="entry name" value="EpsJ-like"/>
    <property type="match status" value="1"/>
</dbReference>
<evidence type="ECO:0000256" key="7">
    <source>
        <dbReference type="ARBA" id="ARBA00022927"/>
    </source>
</evidence>
<dbReference type="SUPFAM" id="SSF158544">
    <property type="entry name" value="GspK insert domain-like"/>
    <property type="match status" value="1"/>
</dbReference>
<evidence type="ECO:0000256" key="10">
    <source>
        <dbReference type="SAM" id="MobiDB-lite"/>
    </source>
</evidence>
<dbReference type="AlphaFoldDB" id="A0A5C6C5D3"/>
<proteinExistence type="inferred from homology"/>
<evidence type="ECO:0000259" key="12">
    <source>
        <dbReference type="Pfam" id="PF21687"/>
    </source>
</evidence>
<evidence type="ECO:0000256" key="1">
    <source>
        <dbReference type="ARBA" id="ARBA00004533"/>
    </source>
</evidence>
<evidence type="ECO:0000256" key="3">
    <source>
        <dbReference type="ARBA" id="ARBA00022448"/>
    </source>
</evidence>
<sequence length="625" mass="65468">MSAQQDLDPRPRRRRRGLTTGAVVEMASDAREIRACGRSRFPAGQRGPRSQSKRQGFFLILVLVVVAISAMAVYSFAELMLAADETAYLQGDLVQSRLNMDSGVEAIRLILASPPADRDAAGGVYNNAMSFRGVAITNIADGPVQRYTVVAPSLTDTGSLGGIRYGLQNESARINVNALLVLEENSDAIGMLTALAGGGGESDDGGILGEDSGASSDDTETLDSSYVAVDLLLTLPGMTEPIAEAILDWIDTDTEPRPSGCEDEYYASLPSPYSCANGPLQSVEELLLVRGVTPQLLFGADANRNGVLDLDEQQRTMSSIDTAGALGWANYLTVHGAENNMTSAGDPRVNVNGEDLEVLYDELITALGDEQYASFIVAYRMSGTSSLVNSAALAAAAGAAGGDEVTQPAAGQEGDAASTVPWETDAMSSLDLTAGAGVQINQVLDLIGAQVSVDGTTYSSPFLDDPAAMGEYLPLLMDQLSTQDVEALPGRINLNEAPTEILMGLPLLDIDTMSALVEARGAGGGVHTGSTSTDRSHAAWPLTEGIVTLDQMRALLPLVTAGGDVFRAQVIGFDESTGLSVRGEAIIDATTTNPRVVAFRNLTHLGRGFDMSVLGGNVGQPLTEN</sequence>
<comment type="caution">
    <text evidence="13">The sequence shown here is derived from an EMBL/GenBank/DDBJ whole genome shotgun (WGS) entry which is preliminary data.</text>
</comment>
<dbReference type="PANTHER" id="PTHR38831">
    <property type="entry name" value="TYPE II SECRETION SYSTEM PROTEIN K"/>
    <property type="match status" value="1"/>
</dbReference>
<evidence type="ECO:0000256" key="6">
    <source>
        <dbReference type="ARBA" id="ARBA00022692"/>
    </source>
</evidence>
<dbReference type="EMBL" id="SJPU01000001">
    <property type="protein sequence ID" value="TWU19773.1"/>
    <property type="molecule type" value="Genomic_DNA"/>
</dbReference>
<keyword evidence="6 11" id="KW-0812">Transmembrane</keyword>
<evidence type="ECO:0000256" key="4">
    <source>
        <dbReference type="ARBA" id="ARBA00022475"/>
    </source>
</evidence>
<dbReference type="Proteomes" id="UP000319908">
    <property type="component" value="Unassembled WGS sequence"/>
</dbReference>
<evidence type="ECO:0000256" key="2">
    <source>
        <dbReference type="ARBA" id="ARBA00007246"/>
    </source>
</evidence>
<evidence type="ECO:0000313" key="14">
    <source>
        <dbReference type="Proteomes" id="UP000319908"/>
    </source>
</evidence>
<feature type="domain" description="T2SS protein K first SAM-like" evidence="12">
    <location>
        <begin position="173"/>
        <end position="296"/>
    </location>
</feature>
<feature type="transmembrane region" description="Helical" evidence="11">
    <location>
        <begin position="56"/>
        <end position="77"/>
    </location>
</feature>
<dbReference type="InterPro" id="IPR049031">
    <property type="entry name" value="T2SSK_SAM-like_1st"/>
</dbReference>
<dbReference type="GO" id="GO:0009306">
    <property type="term" value="P:protein secretion"/>
    <property type="evidence" value="ECO:0007669"/>
    <property type="project" value="InterPro"/>
</dbReference>
<dbReference type="InterPro" id="IPR005628">
    <property type="entry name" value="GspK"/>
</dbReference>
<dbReference type="GO" id="GO:0005886">
    <property type="term" value="C:plasma membrane"/>
    <property type="evidence" value="ECO:0007669"/>
    <property type="project" value="UniProtKB-SubCell"/>
</dbReference>
<name>A0A5C6C5D3_9BACT</name>
<evidence type="ECO:0000256" key="8">
    <source>
        <dbReference type="ARBA" id="ARBA00022989"/>
    </source>
</evidence>
<comment type="subcellular location">
    <subcellularLocation>
        <location evidence="1">Cell inner membrane</location>
    </subcellularLocation>
</comment>
<keyword evidence="9 11" id="KW-0472">Membrane</keyword>
<keyword evidence="4" id="KW-1003">Cell membrane</keyword>
<protein>
    <submittedName>
        <fullName evidence="13">General secretion pathway protein K</fullName>
    </submittedName>
</protein>
<keyword evidence="14" id="KW-1185">Reference proteome</keyword>
<evidence type="ECO:0000256" key="11">
    <source>
        <dbReference type="SAM" id="Phobius"/>
    </source>
</evidence>
<keyword evidence="3" id="KW-0813">Transport</keyword>
<keyword evidence="7" id="KW-0653">Protein transport</keyword>
<dbReference type="InterPro" id="IPR038072">
    <property type="entry name" value="GspK_central_sf"/>
</dbReference>
<dbReference type="RefSeq" id="WP_302118208.1">
    <property type="nucleotide sequence ID" value="NZ_SJPU01000001.1"/>
</dbReference>
<evidence type="ECO:0000256" key="5">
    <source>
        <dbReference type="ARBA" id="ARBA00022519"/>
    </source>
</evidence>
<evidence type="ECO:0000256" key="9">
    <source>
        <dbReference type="ARBA" id="ARBA00023136"/>
    </source>
</evidence>
<dbReference type="Pfam" id="PF21687">
    <property type="entry name" value="T2SSK_1st"/>
    <property type="match status" value="1"/>
</dbReference>
<comment type="similarity">
    <text evidence="2">Belongs to the GSP K family.</text>
</comment>
<organism evidence="13 14">
    <name type="scientific">Allorhodopirellula heiligendammensis</name>
    <dbReference type="NCBI Taxonomy" id="2714739"/>
    <lineage>
        <taxon>Bacteria</taxon>
        <taxon>Pseudomonadati</taxon>
        <taxon>Planctomycetota</taxon>
        <taxon>Planctomycetia</taxon>
        <taxon>Pirellulales</taxon>
        <taxon>Pirellulaceae</taxon>
        <taxon>Allorhodopirellula</taxon>
    </lineage>
</organism>
<keyword evidence="5" id="KW-0997">Cell inner membrane</keyword>
<reference evidence="13 14" key="1">
    <citation type="journal article" date="2020" name="Antonie Van Leeuwenhoek">
        <title>Rhodopirellula heiligendammensis sp. nov., Rhodopirellula pilleata sp. nov., and Rhodopirellula solitaria sp. nov. isolated from natural or artificial marine surfaces in Northern Germany and California, USA, and emended description of the genus Rhodopirellula.</title>
        <authorList>
            <person name="Kallscheuer N."/>
            <person name="Wiegand S."/>
            <person name="Jogler M."/>
            <person name="Boedeker C."/>
            <person name="Peeters S.H."/>
            <person name="Rast P."/>
            <person name="Heuer A."/>
            <person name="Jetten M.S.M."/>
            <person name="Rohde M."/>
            <person name="Jogler C."/>
        </authorList>
    </citation>
    <scope>NUCLEOTIDE SEQUENCE [LARGE SCALE GENOMIC DNA]</scope>
    <source>
        <strain evidence="13 14">Poly21</strain>
    </source>
</reference>
<accession>A0A5C6C5D3</accession>
<gene>
    <name evidence="13" type="ORF">Poly21_19510</name>
</gene>
<dbReference type="PANTHER" id="PTHR38831:SF2">
    <property type="entry name" value="TYPE II SECRETION SYSTEM PROTEIN K"/>
    <property type="match status" value="1"/>
</dbReference>
<keyword evidence="8 11" id="KW-1133">Transmembrane helix</keyword>
<feature type="region of interest" description="Disordered" evidence="10">
    <location>
        <begin position="201"/>
        <end position="220"/>
    </location>
</feature>
<evidence type="ECO:0000313" key="13">
    <source>
        <dbReference type="EMBL" id="TWU19773.1"/>
    </source>
</evidence>